<dbReference type="InterPro" id="IPR008925">
    <property type="entry name" value="aa_tRNA-synth_I_cd-bd_sf"/>
</dbReference>
<evidence type="ECO:0000256" key="1">
    <source>
        <dbReference type="ARBA" id="ARBA00004496"/>
    </source>
</evidence>
<keyword evidence="9" id="KW-0648">Protein biosynthesis</keyword>
<dbReference type="Gene3D" id="1.10.10.350">
    <property type="match status" value="1"/>
</dbReference>
<evidence type="ECO:0000256" key="4">
    <source>
        <dbReference type="ARBA" id="ARBA00015745"/>
    </source>
</evidence>
<evidence type="ECO:0000256" key="5">
    <source>
        <dbReference type="ARBA" id="ARBA00022490"/>
    </source>
</evidence>
<dbReference type="EMBL" id="UINC01001554">
    <property type="protein sequence ID" value="SUZ83523.1"/>
    <property type="molecule type" value="Genomic_DNA"/>
</dbReference>
<evidence type="ECO:0000256" key="2">
    <source>
        <dbReference type="ARBA" id="ARBA00005594"/>
    </source>
</evidence>
<dbReference type="GO" id="GO:0004824">
    <property type="term" value="F:lysine-tRNA ligase activity"/>
    <property type="evidence" value="ECO:0007669"/>
    <property type="project" value="UniProtKB-EC"/>
</dbReference>
<reference evidence="13" key="1">
    <citation type="submission" date="2018-05" db="EMBL/GenBank/DDBJ databases">
        <authorList>
            <person name="Lanie J.A."/>
            <person name="Ng W.-L."/>
            <person name="Kazmierczak K.M."/>
            <person name="Andrzejewski T.M."/>
            <person name="Davidsen T.M."/>
            <person name="Wayne K.J."/>
            <person name="Tettelin H."/>
            <person name="Glass J.I."/>
            <person name="Rusch D."/>
            <person name="Podicherti R."/>
            <person name="Tsui H.-C.T."/>
            <person name="Winkler M.E."/>
        </authorList>
    </citation>
    <scope>NUCLEOTIDE SEQUENCE</scope>
</reference>
<dbReference type="Pfam" id="PF01921">
    <property type="entry name" value="tRNA-synt_1f"/>
    <property type="match status" value="1"/>
</dbReference>
<dbReference type="GO" id="GO:0006430">
    <property type="term" value="P:lysyl-tRNA aminoacylation"/>
    <property type="evidence" value="ECO:0007669"/>
    <property type="project" value="InterPro"/>
</dbReference>
<accession>A0A381R1L5</accession>
<keyword evidence="7" id="KW-0547">Nucleotide-binding</keyword>
<evidence type="ECO:0000256" key="6">
    <source>
        <dbReference type="ARBA" id="ARBA00022598"/>
    </source>
</evidence>
<dbReference type="PANTHER" id="PTHR37940">
    <property type="entry name" value="LYSINE--TRNA LIGASE"/>
    <property type="match status" value="1"/>
</dbReference>
<keyword evidence="8" id="KW-0067">ATP-binding</keyword>
<dbReference type="PANTHER" id="PTHR37940:SF1">
    <property type="entry name" value="LYSINE--TRNA LIGASE"/>
    <property type="match status" value="1"/>
</dbReference>
<comment type="subcellular location">
    <subcellularLocation>
        <location evidence="1">Cytoplasm</location>
    </subcellularLocation>
</comment>
<dbReference type="InterPro" id="IPR001412">
    <property type="entry name" value="aa-tRNA-synth_I_CS"/>
</dbReference>
<proteinExistence type="inferred from homology"/>
<dbReference type="HAMAP" id="MF_00177">
    <property type="entry name" value="Lys_tRNA_synth_class1"/>
    <property type="match status" value="1"/>
</dbReference>
<dbReference type="SUPFAM" id="SSF52374">
    <property type="entry name" value="Nucleotidylyl transferase"/>
    <property type="match status" value="1"/>
</dbReference>
<dbReference type="EC" id="6.1.1.6" evidence="3"/>
<keyword evidence="5" id="KW-0963">Cytoplasm</keyword>
<comment type="similarity">
    <text evidence="2">Belongs to the class-I aminoacyl-tRNA synthetase family.</text>
</comment>
<evidence type="ECO:0000256" key="12">
    <source>
        <dbReference type="ARBA" id="ARBA00048573"/>
    </source>
</evidence>
<organism evidence="13">
    <name type="scientific">marine metagenome</name>
    <dbReference type="NCBI Taxonomy" id="408172"/>
    <lineage>
        <taxon>unclassified sequences</taxon>
        <taxon>metagenomes</taxon>
        <taxon>ecological metagenomes</taxon>
    </lineage>
</organism>
<evidence type="ECO:0000256" key="10">
    <source>
        <dbReference type="ARBA" id="ARBA00023146"/>
    </source>
</evidence>
<dbReference type="NCBIfam" id="NF001968">
    <property type="entry name" value="PRK00750.1-2"/>
    <property type="match status" value="1"/>
</dbReference>
<keyword evidence="10" id="KW-0030">Aminoacyl-tRNA synthetase</keyword>
<comment type="catalytic activity">
    <reaction evidence="12">
        <text>tRNA(Lys) + L-lysine + ATP = L-lysyl-tRNA(Lys) + AMP + diphosphate</text>
        <dbReference type="Rhea" id="RHEA:20792"/>
        <dbReference type="Rhea" id="RHEA-COMP:9696"/>
        <dbReference type="Rhea" id="RHEA-COMP:9697"/>
        <dbReference type="ChEBI" id="CHEBI:30616"/>
        <dbReference type="ChEBI" id="CHEBI:32551"/>
        <dbReference type="ChEBI" id="CHEBI:33019"/>
        <dbReference type="ChEBI" id="CHEBI:78442"/>
        <dbReference type="ChEBI" id="CHEBI:78529"/>
        <dbReference type="ChEBI" id="CHEBI:456215"/>
        <dbReference type="EC" id="6.1.1.6"/>
    </reaction>
</comment>
<sequence length="523" mass="60658">MLKSDLIQSTSSWPFVEIRKLLKDRKTLIEKKNKITFQTGYGPSGLPHIGTFGEVSRTSMMINALNHIKDISSELITFSDDMDGLRKVPDNIPDAKILHENLGKPLTNIPDPFKKCKSFGEHNNKMLIEFLRKFKFNFIFKSSTENYKKGVFNNSIIRVLEKYDEIMNIILPTLRSERRKTYSPFLPICPETGKVLEIPIVEIDKKKNTIVFDNNGKEIKTDILDGKCKLQWKVDWAMRWFTFDVDFEMYGKDLIESATLSRKVCETLGKKPPNGFAYELFLDERGEKISKSKGNGITIDQWLRYAPPESLSLYMYQNPKRAKKLYSDVVPKAVDEYLSSIEKYSSQKSNEQILNPVWHVHNGSPPKEKIVMPFSMLLNIVGSSNAKNKDILWKFIKKFHKDIDPKNHKILDELTSYAINYFVDEVEPKKKYKKPNKDEKKALQNLISILKKIPQSTPAEEIQTMIYTAGKENGYSDNLRNWFKLIYEVTFGEINGPRMGFFISFFGIKETIDLMEKKLKMQL</sequence>
<dbReference type="NCBIfam" id="TIGR00467">
    <property type="entry name" value="lysS_arch"/>
    <property type="match status" value="1"/>
</dbReference>
<evidence type="ECO:0000256" key="8">
    <source>
        <dbReference type="ARBA" id="ARBA00022840"/>
    </source>
</evidence>
<dbReference type="AlphaFoldDB" id="A0A381R1L5"/>
<evidence type="ECO:0000256" key="7">
    <source>
        <dbReference type="ARBA" id="ARBA00022741"/>
    </source>
</evidence>
<evidence type="ECO:0000256" key="9">
    <source>
        <dbReference type="ARBA" id="ARBA00022917"/>
    </source>
</evidence>
<dbReference type="InterPro" id="IPR020751">
    <property type="entry name" value="aa-tRNA-synth_I_codon-bd_sub2"/>
</dbReference>
<dbReference type="GO" id="GO:0005737">
    <property type="term" value="C:cytoplasm"/>
    <property type="evidence" value="ECO:0007669"/>
    <property type="project" value="UniProtKB-SubCell"/>
</dbReference>
<evidence type="ECO:0000256" key="3">
    <source>
        <dbReference type="ARBA" id="ARBA00013166"/>
    </source>
</evidence>
<dbReference type="InterPro" id="IPR002904">
    <property type="entry name" value="Lys-tRNA-ligase"/>
</dbReference>
<dbReference type="InterPro" id="IPR014729">
    <property type="entry name" value="Rossmann-like_a/b/a_fold"/>
</dbReference>
<dbReference type="PROSITE" id="PS00178">
    <property type="entry name" value="AA_TRNA_LIGASE_I"/>
    <property type="match status" value="1"/>
</dbReference>
<dbReference type="GO" id="GO:0005524">
    <property type="term" value="F:ATP binding"/>
    <property type="evidence" value="ECO:0007669"/>
    <property type="project" value="UniProtKB-KW"/>
</dbReference>
<keyword evidence="6" id="KW-0436">Ligase</keyword>
<dbReference type="SUPFAM" id="SSF48163">
    <property type="entry name" value="An anticodon-binding domain of class I aminoacyl-tRNA synthetases"/>
    <property type="match status" value="1"/>
</dbReference>
<name>A0A381R1L5_9ZZZZ</name>
<dbReference type="Gene3D" id="3.40.50.620">
    <property type="entry name" value="HUPs"/>
    <property type="match status" value="2"/>
</dbReference>
<evidence type="ECO:0000256" key="11">
    <source>
        <dbReference type="ARBA" id="ARBA00030563"/>
    </source>
</evidence>
<protein>
    <recommendedName>
        <fullName evidence="4">Lysine--tRNA ligase</fullName>
        <ecNumber evidence="3">6.1.1.6</ecNumber>
    </recommendedName>
    <alternativeName>
        <fullName evidence="11">Lysyl-tRNA synthetase</fullName>
    </alternativeName>
</protein>
<dbReference type="GO" id="GO:0000049">
    <property type="term" value="F:tRNA binding"/>
    <property type="evidence" value="ECO:0007669"/>
    <property type="project" value="InterPro"/>
</dbReference>
<evidence type="ECO:0000313" key="13">
    <source>
        <dbReference type="EMBL" id="SUZ83523.1"/>
    </source>
</evidence>
<gene>
    <name evidence="13" type="ORF">METZ01_LOCUS36377</name>
</gene>